<protein>
    <recommendedName>
        <fullName evidence="2">chitinase</fullName>
        <ecNumber evidence="2">3.2.1.14</ecNumber>
    </recommendedName>
</protein>
<comment type="caution">
    <text evidence="9">The sequence shown here is derived from an EMBL/GenBank/DDBJ whole genome shotgun (WGS) entry which is preliminary data.</text>
</comment>
<comment type="similarity">
    <text evidence="7">Belongs to the glycosyl hydrolase 18 family.</text>
</comment>
<sequence>MKSLKCFVFFYLILLISCNKKEKTLDKKEHSISVMAYYVPKQDYPINQLPLNKLTHIIFSFSKVIDGEMKFNNQENDSLLHEVVKQREKHPDLKVMIACGGWGADGFSDMASTADNRQKFVKSSIDFVKKYDLDGINIDWEYPTIPAANTGARVEDKQNFTLLMKELRQELNTLERTQTLTFASAGWERYYDNIELNEVMQNVDYMNIMTYDQVGGSSPFTGHHTPLGLIMEEDIIDTPLYVYLQEKKVQMENSGRKFEPRSAERIIDYCIDKGVKPEKIVIGAAFYGRAWKGVPPENNGLYQPNKGAYIGWSSYSQIRKEFETNKNYQRNWDSIAKAPYLFSANDSIFISYDDTLSVKLKTKYAINKNLGGIMFWQLTNDTKEEKSLLQSIYDAAKE</sequence>
<dbReference type="GO" id="GO:0016787">
    <property type="term" value="F:hydrolase activity"/>
    <property type="evidence" value="ECO:0007669"/>
    <property type="project" value="UniProtKB-KW"/>
</dbReference>
<dbReference type="EMBL" id="JAWHTF010000003">
    <property type="protein sequence ID" value="MDU8886036.1"/>
    <property type="molecule type" value="Genomic_DNA"/>
</dbReference>
<dbReference type="Gene3D" id="3.20.20.80">
    <property type="entry name" value="Glycosidases"/>
    <property type="match status" value="1"/>
</dbReference>
<keyword evidence="4" id="KW-0119">Carbohydrate metabolism</keyword>
<keyword evidence="10" id="KW-1185">Reference proteome</keyword>
<dbReference type="InterPro" id="IPR029070">
    <property type="entry name" value="Chitinase_insertion_sf"/>
</dbReference>
<dbReference type="Pfam" id="PF00704">
    <property type="entry name" value="Glyco_hydro_18"/>
    <property type="match status" value="1"/>
</dbReference>
<evidence type="ECO:0000256" key="3">
    <source>
        <dbReference type="ARBA" id="ARBA00022801"/>
    </source>
</evidence>
<dbReference type="SUPFAM" id="SSF51445">
    <property type="entry name" value="(Trans)glycosidases"/>
    <property type="match status" value="1"/>
</dbReference>
<dbReference type="PROSITE" id="PS51257">
    <property type="entry name" value="PROKAR_LIPOPROTEIN"/>
    <property type="match status" value="1"/>
</dbReference>
<dbReference type="InterPro" id="IPR011583">
    <property type="entry name" value="Chitinase_II/V-like_cat"/>
</dbReference>
<keyword evidence="4" id="KW-0146">Chitin degradation</keyword>
<evidence type="ECO:0000256" key="5">
    <source>
        <dbReference type="ARBA" id="ARBA00023295"/>
    </source>
</evidence>
<evidence type="ECO:0000256" key="1">
    <source>
        <dbReference type="ARBA" id="ARBA00000822"/>
    </source>
</evidence>
<evidence type="ECO:0000313" key="9">
    <source>
        <dbReference type="EMBL" id="MDU8886036.1"/>
    </source>
</evidence>
<dbReference type="InterPro" id="IPR017853">
    <property type="entry name" value="GH"/>
</dbReference>
<dbReference type="PANTHER" id="PTHR11177">
    <property type="entry name" value="CHITINASE"/>
    <property type="match status" value="1"/>
</dbReference>
<dbReference type="SMART" id="SM00636">
    <property type="entry name" value="Glyco_18"/>
    <property type="match status" value="1"/>
</dbReference>
<evidence type="ECO:0000256" key="2">
    <source>
        <dbReference type="ARBA" id="ARBA00012729"/>
    </source>
</evidence>
<gene>
    <name evidence="9" type="ORF">RXV94_07685</name>
</gene>
<feature type="domain" description="GH18" evidence="8">
    <location>
        <begin position="32"/>
        <end position="398"/>
    </location>
</feature>
<dbReference type="InterPro" id="IPR050314">
    <property type="entry name" value="Glycosyl_Hydrlase_18"/>
</dbReference>
<evidence type="ECO:0000256" key="6">
    <source>
        <dbReference type="RuleBase" id="RU000489"/>
    </source>
</evidence>
<keyword evidence="3 6" id="KW-0378">Hydrolase</keyword>
<dbReference type="Proteomes" id="UP001268651">
    <property type="component" value="Unassembled WGS sequence"/>
</dbReference>
<evidence type="ECO:0000313" key="10">
    <source>
        <dbReference type="Proteomes" id="UP001268651"/>
    </source>
</evidence>
<keyword evidence="4" id="KW-0624">Polysaccharide degradation</keyword>
<organism evidence="9 10">
    <name type="scientific">Gilvirhabdus luticola</name>
    <dbReference type="NCBI Taxonomy" id="3079858"/>
    <lineage>
        <taxon>Bacteria</taxon>
        <taxon>Pseudomonadati</taxon>
        <taxon>Bacteroidota</taxon>
        <taxon>Flavobacteriia</taxon>
        <taxon>Flavobacteriales</taxon>
        <taxon>Flavobacteriaceae</taxon>
        <taxon>Gilvirhabdus</taxon>
    </lineage>
</organism>
<dbReference type="SUPFAM" id="SSF54556">
    <property type="entry name" value="Chitinase insertion domain"/>
    <property type="match status" value="1"/>
</dbReference>
<comment type="catalytic activity">
    <reaction evidence="1">
        <text>Random endo-hydrolysis of N-acetyl-beta-D-glucosaminide (1-&gt;4)-beta-linkages in chitin and chitodextrins.</text>
        <dbReference type="EC" id="3.2.1.14"/>
    </reaction>
</comment>
<dbReference type="PANTHER" id="PTHR11177:SF317">
    <property type="entry name" value="CHITINASE 12-RELATED"/>
    <property type="match status" value="1"/>
</dbReference>
<proteinExistence type="inferred from homology"/>
<dbReference type="Gene3D" id="3.10.50.10">
    <property type="match status" value="1"/>
</dbReference>
<dbReference type="InterPro" id="IPR001223">
    <property type="entry name" value="Glyco_hydro18_cat"/>
</dbReference>
<dbReference type="PROSITE" id="PS01095">
    <property type="entry name" value="GH18_1"/>
    <property type="match status" value="1"/>
</dbReference>
<evidence type="ECO:0000256" key="4">
    <source>
        <dbReference type="ARBA" id="ARBA00023024"/>
    </source>
</evidence>
<dbReference type="RefSeq" id="WP_316661960.1">
    <property type="nucleotide sequence ID" value="NZ_JAWHTF010000003.1"/>
</dbReference>
<keyword evidence="5 6" id="KW-0326">Glycosidase</keyword>
<accession>A0ABU3U6K7</accession>
<dbReference type="EC" id="3.2.1.14" evidence="2"/>
<dbReference type="CDD" id="cd06548">
    <property type="entry name" value="GH18_chitinase"/>
    <property type="match status" value="1"/>
</dbReference>
<reference evidence="9 10" key="1">
    <citation type="submission" date="2023-10" db="EMBL/GenBank/DDBJ databases">
        <title>Marimonas sp. nov. isolated from tidal mud flat.</title>
        <authorList>
            <person name="Jaincy N.J."/>
            <person name="Srinivasan S."/>
            <person name="Lee S.-S."/>
        </authorList>
    </citation>
    <scope>NUCLEOTIDE SEQUENCE [LARGE SCALE GENOMIC DNA]</scope>
    <source>
        <strain evidence="9 10">MJ-SS3</strain>
    </source>
</reference>
<dbReference type="InterPro" id="IPR001579">
    <property type="entry name" value="Glyco_hydro_18_chit_AS"/>
</dbReference>
<name>A0ABU3U6K7_9FLAO</name>
<evidence type="ECO:0000259" key="8">
    <source>
        <dbReference type="PROSITE" id="PS51910"/>
    </source>
</evidence>
<evidence type="ECO:0000256" key="7">
    <source>
        <dbReference type="RuleBase" id="RU004453"/>
    </source>
</evidence>
<dbReference type="PROSITE" id="PS51910">
    <property type="entry name" value="GH18_2"/>
    <property type="match status" value="1"/>
</dbReference>